<proteinExistence type="predicted"/>
<reference evidence="3" key="1">
    <citation type="submission" date="2016-06" db="UniProtKB">
        <authorList>
            <consortium name="WormBaseParasite"/>
        </authorList>
    </citation>
    <scope>IDENTIFICATION</scope>
</reference>
<sequence>MAVARLPTPLTTLSSVGSPDMQPRESFIELLQINPFSQMMSALRACPS</sequence>
<dbReference type="Proteomes" id="UP000275846">
    <property type="component" value="Unassembled WGS sequence"/>
</dbReference>
<name>A0A183SBS2_SCHSO</name>
<evidence type="ECO:0000313" key="2">
    <source>
        <dbReference type="Proteomes" id="UP000275846"/>
    </source>
</evidence>
<dbReference type="AlphaFoldDB" id="A0A183SBS2"/>
<accession>A0A183SBS2</accession>
<evidence type="ECO:0000313" key="1">
    <source>
        <dbReference type="EMBL" id="VDL88055.1"/>
    </source>
</evidence>
<protein>
    <submittedName>
        <fullName evidence="1 3">Uncharacterized protein</fullName>
    </submittedName>
</protein>
<dbReference type="WBParaSite" id="SSLN_0000173301-mRNA-1">
    <property type="protein sequence ID" value="SSLN_0000173301-mRNA-1"/>
    <property type="gene ID" value="SSLN_0000173301"/>
</dbReference>
<reference evidence="1 2" key="2">
    <citation type="submission" date="2018-11" db="EMBL/GenBank/DDBJ databases">
        <authorList>
            <consortium name="Pathogen Informatics"/>
        </authorList>
    </citation>
    <scope>NUCLEOTIDE SEQUENCE [LARGE SCALE GENOMIC DNA]</scope>
    <source>
        <strain evidence="1 2">NST_G2</strain>
    </source>
</reference>
<keyword evidence="2" id="KW-1185">Reference proteome</keyword>
<dbReference type="EMBL" id="UYSU01005196">
    <property type="protein sequence ID" value="VDL88055.1"/>
    <property type="molecule type" value="Genomic_DNA"/>
</dbReference>
<evidence type="ECO:0000313" key="3">
    <source>
        <dbReference type="WBParaSite" id="SSLN_0000173301-mRNA-1"/>
    </source>
</evidence>
<organism evidence="3">
    <name type="scientific">Schistocephalus solidus</name>
    <name type="common">Tapeworm</name>
    <dbReference type="NCBI Taxonomy" id="70667"/>
    <lineage>
        <taxon>Eukaryota</taxon>
        <taxon>Metazoa</taxon>
        <taxon>Spiralia</taxon>
        <taxon>Lophotrochozoa</taxon>
        <taxon>Platyhelminthes</taxon>
        <taxon>Cestoda</taxon>
        <taxon>Eucestoda</taxon>
        <taxon>Diphyllobothriidea</taxon>
        <taxon>Diphyllobothriidae</taxon>
        <taxon>Schistocephalus</taxon>
    </lineage>
</organism>
<gene>
    <name evidence="1" type="ORF">SSLN_LOCUS1670</name>
</gene>